<keyword evidence="4 6" id="KW-1015">Disulfide bond</keyword>
<dbReference type="EMBL" id="GIDH01000823">
    <property type="protein sequence ID" value="NOV52766.1"/>
    <property type="molecule type" value="Transcribed_RNA"/>
</dbReference>
<dbReference type="Gene3D" id="2.30.130.100">
    <property type="match status" value="1"/>
</dbReference>
<evidence type="ECO:0000256" key="3">
    <source>
        <dbReference type="ARBA" id="ARBA00022729"/>
    </source>
</evidence>
<dbReference type="Pfam" id="PF19429">
    <property type="entry name" value="EVA_Class_A"/>
    <property type="match status" value="1"/>
</dbReference>
<evidence type="ECO:0000256" key="2">
    <source>
        <dbReference type="ARBA" id="ARBA00022525"/>
    </source>
</evidence>
<evidence type="ECO:0000313" key="8">
    <source>
        <dbReference type="EMBL" id="NOV52766.1"/>
    </source>
</evidence>
<keyword evidence="2 6" id="KW-0964">Secreted</keyword>
<proteinExistence type="predicted"/>
<name>A0A6M2E2U0_9ACAR</name>
<comment type="function">
    <text evidence="6">Salivary chemokine-binding protein which binds to host chemokines.</text>
</comment>
<keyword evidence="3 6" id="KW-0732">Signal</keyword>
<evidence type="ECO:0000256" key="7">
    <source>
        <dbReference type="SAM" id="SignalP"/>
    </source>
</evidence>
<evidence type="ECO:0000256" key="4">
    <source>
        <dbReference type="ARBA" id="ARBA00023157"/>
    </source>
</evidence>
<dbReference type="GO" id="GO:0019957">
    <property type="term" value="F:C-C chemokine binding"/>
    <property type="evidence" value="ECO:0007669"/>
    <property type="project" value="InterPro"/>
</dbReference>
<feature type="chain" id="PRO_5026919774" description="Evasin" evidence="7">
    <location>
        <begin position="22"/>
        <end position="129"/>
    </location>
</feature>
<accession>A0A6M2E2U0</accession>
<evidence type="ECO:0000256" key="5">
    <source>
        <dbReference type="ARBA" id="ARBA00023180"/>
    </source>
</evidence>
<keyword evidence="5 6" id="KW-0325">Glycoprotein</keyword>
<feature type="signal peptide" evidence="7">
    <location>
        <begin position="1"/>
        <end position="21"/>
    </location>
</feature>
<organism evidence="8">
    <name type="scientific">Amblyomma tuberculatum</name>
    <dbReference type="NCBI Taxonomy" id="48802"/>
    <lineage>
        <taxon>Eukaryota</taxon>
        <taxon>Metazoa</taxon>
        <taxon>Ecdysozoa</taxon>
        <taxon>Arthropoda</taxon>
        <taxon>Chelicerata</taxon>
        <taxon>Arachnida</taxon>
        <taxon>Acari</taxon>
        <taxon>Parasitiformes</taxon>
        <taxon>Ixodida</taxon>
        <taxon>Ixodoidea</taxon>
        <taxon>Ixodidae</taxon>
        <taxon>Amblyomminae</taxon>
        <taxon>Amblyomma</taxon>
    </lineage>
</organism>
<protein>
    <recommendedName>
        <fullName evidence="6">Evasin</fullName>
    </recommendedName>
</protein>
<dbReference type="GO" id="GO:0005576">
    <property type="term" value="C:extracellular region"/>
    <property type="evidence" value="ECO:0007669"/>
    <property type="project" value="UniProtKB-SubCell"/>
</dbReference>
<dbReference type="AlphaFoldDB" id="A0A6M2E2U0"/>
<sequence length="129" mass="13894">MTRQTAMMEAYFLMVFALAASHDASLQTDVTDASLQSNETDDYYPTDGCTCPITNLNNHNSSATKPPGCVYSCGTVNCTLTDEEPCYNISLLEFGSMEVNKTQSCLLGTCNNGTCVPDGGKELCYLGED</sequence>
<dbReference type="InterPro" id="IPR045797">
    <property type="entry name" value="EVA_Class_A"/>
</dbReference>
<evidence type="ECO:0000256" key="1">
    <source>
        <dbReference type="ARBA" id="ARBA00004613"/>
    </source>
</evidence>
<reference evidence="8" key="1">
    <citation type="submission" date="2019-12" db="EMBL/GenBank/DDBJ databases">
        <title>The sialotranscriptome of the gopher-tortoise tick, Amblyomma tuberculatum.</title>
        <authorList>
            <person name="Karim S."/>
            <person name="Andersen J."/>
            <person name="Kumar D."/>
            <person name="Adamson S."/>
            <person name="Ennen J."/>
            <person name="Qualis C.P."/>
            <person name="Ribeiro J.M.C."/>
        </authorList>
    </citation>
    <scope>NUCLEOTIDE SEQUENCE</scope>
    <source>
        <strain evidence="8">Removed</strain>
        <tissue evidence="8">Salivary glands</tissue>
    </source>
</reference>
<evidence type="ECO:0000256" key="6">
    <source>
        <dbReference type="RuleBase" id="RU369006"/>
    </source>
</evidence>
<comment type="subcellular location">
    <subcellularLocation>
        <location evidence="1 6">Secreted</location>
    </subcellularLocation>
</comment>